<dbReference type="EMBL" id="BJND01000026">
    <property type="protein sequence ID" value="GEC06247.1"/>
    <property type="molecule type" value="Genomic_DNA"/>
</dbReference>
<keyword evidence="2" id="KW-1185">Reference proteome</keyword>
<protein>
    <submittedName>
        <fullName evidence="1">Uncharacterized protein</fullName>
    </submittedName>
</protein>
<evidence type="ECO:0000313" key="2">
    <source>
        <dbReference type="Proteomes" id="UP000317881"/>
    </source>
</evidence>
<sequence length="55" mass="5683">MGMENRGNTQKTCIGNAVRKGFPALALALLVTLPVSTAVTVQGGPSVQLSVNGWQ</sequence>
<comment type="caution">
    <text evidence="1">The sequence shown here is derived from an EMBL/GenBank/DDBJ whole genome shotgun (WGS) entry which is preliminary data.</text>
</comment>
<evidence type="ECO:0000313" key="1">
    <source>
        <dbReference type="EMBL" id="GEC06247.1"/>
    </source>
</evidence>
<dbReference type="Proteomes" id="UP000317881">
    <property type="component" value="Unassembled WGS sequence"/>
</dbReference>
<reference evidence="1 2" key="1">
    <citation type="submission" date="2019-06" db="EMBL/GenBank/DDBJ databases">
        <title>Whole genome shotgun sequence of Streptomyces spinoverrucosus NBRC 14228.</title>
        <authorList>
            <person name="Hosoyama A."/>
            <person name="Uohara A."/>
            <person name="Ohji S."/>
            <person name="Ichikawa N."/>
        </authorList>
    </citation>
    <scope>NUCLEOTIDE SEQUENCE [LARGE SCALE GENOMIC DNA]</scope>
    <source>
        <strain evidence="1 2">NBRC 14228</strain>
    </source>
</reference>
<proteinExistence type="predicted"/>
<dbReference type="AlphaFoldDB" id="A0A4Y3VH89"/>
<organism evidence="1 2">
    <name type="scientific">Streptomyces spinoverrucosus</name>
    <dbReference type="NCBI Taxonomy" id="284043"/>
    <lineage>
        <taxon>Bacteria</taxon>
        <taxon>Bacillati</taxon>
        <taxon>Actinomycetota</taxon>
        <taxon>Actinomycetes</taxon>
        <taxon>Kitasatosporales</taxon>
        <taxon>Streptomycetaceae</taxon>
        <taxon>Streptomyces</taxon>
    </lineage>
</organism>
<accession>A0A4Y3VH89</accession>
<gene>
    <name evidence="1" type="ORF">SSP24_39020</name>
</gene>
<name>A0A4Y3VH89_9ACTN</name>